<dbReference type="RefSeq" id="WP_094787626.1">
    <property type="nucleotide sequence ID" value="NZ_NDXW01000001.1"/>
</dbReference>
<dbReference type="Pfam" id="PF02036">
    <property type="entry name" value="SCP2"/>
    <property type="match status" value="1"/>
</dbReference>
<dbReference type="Gene3D" id="3.30.1050.10">
    <property type="entry name" value="SCP2 sterol-binding domain"/>
    <property type="match status" value="1"/>
</dbReference>
<sequence length="105" mass="11272">MTTVANTLQDMKEKFNPDAAAGLDVIFQLDIEDGDTYHIIVKNGTCEINEGASDDPSVTLIMNAETLDGIMTGEVDGMQAFMGGNLRAEGDVMLATKLSELFPID</sequence>
<organism evidence="2 3">
    <name type="scientific">Zooshikella ganghwensis</name>
    <dbReference type="NCBI Taxonomy" id="202772"/>
    <lineage>
        <taxon>Bacteria</taxon>
        <taxon>Pseudomonadati</taxon>
        <taxon>Pseudomonadota</taxon>
        <taxon>Gammaproteobacteria</taxon>
        <taxon>Oceanospirillales</taxon>
        <taxon>Zooshikellaceae</taxon>
        <taxon>Zooshikella</taxon>
    </lineage>
</organism>
<gene>
    <name evidence="2" type="ORF">B9G39_14115</name>
</gene>
<name>A0A4V1INP8_9GAMM</name>
<dbReference type="EMBL" id="NDXW01000001">
    <property type="protein sequence ID" value="RDH44481.1"/>
    <property type="molecule type" value="Genomic_DNA"/>
</dbReference>
<reference evidence="2 3" key="1">
    <citation type="submission" date="2017-04" db="EMBL/GenBank/DDBJ databases">
        <title>Draft genome sequence of Zooshikella ganghwensis VG4 isolated from Red Sea sediments.</title>
        <authorList>
            <person name="Rehman Z."/>
            <person name="Alam I."/>
            <person name="Kamau A."/>
            <person name="Bajic V."/>
            <person name="Leiknes T."/>
        </authorList>
    </citation>
    <scope>NUCLEOTIDE SEQUENCE [LARGE SCALE GENOMIC DNA]</scope>
    <source>
        <strain evidence="2 3">VG4</strain>
    </source>
</reference>
<proteinExistence type="predicted"/>
<dbReference type="GO" id="GO:0005829">
    <property type="term" value="C:cytosol"/>
    <property type="evidence" value="ECO:0007669"/>
    <property type="project" value="TreeGrafter"/>
</dbReference>
<accession>A0A4V1INP8</accession>
<evidence type="ECO:0000313" key="3">
    <source>
        <dbReference type="Proteomes" id="UP000257039"/>
    </source>
</evidence>
<evidence type="ECO:0000259" key="1">
    <source>
        <dbReference type="Pfam" id="PF02036"/>
    </source>
</evidence>
<dbReference type="PANTHER" id="PTHR10094">
    <property type="entry name" value="STEROL CARRIER PROTEIN 2 SCP-2 FAMILY PROTEIN"/>
    <property type="match status" value="1"/>
</dbReference>
<comment type="caution">
    <text evidence="2">The sequence shown here is derived from an EMBL/GenBank/DDBJ whole genome shotgun (WGS) entry which is preliminary data.</text>
</comment>
<protein>
    <submittedName>
        <fullName evidence="2">SCP-2 family sterol carrier protein</fullName>
    </submittedName>
</protein>
<dbReference type="SUPFAM" id="SSF55718">
    <property type="entry name" value="SCP-like"/>
    <property type="match status" value="1"/>
</dbReference>
<keyword evidence="3" id="KW-1185">Reference proteome</keyword>
<dbReference type="InterPro" id="IPR036527">
    <property type="entry name" value="SCP2_sterol-bd_dom_sf"/>
</dbReference>
<dbReference type="AlphaFoldDB" id="A0A4V1INP8"/>
<dbReference type="Proteomes" id="UP000257039">
    <property type="component" value="Unassembled WGS sequence"/>
</dbReference>
<feature type="domain" description="SCP2" evidence="1">
    <location>
        <begin position="12"/>
        <end position="102"/>
    </location>
</feature>
<evidence type="ECO:0000313" key="2">
    <source>
        <dbReference type="EMBL" id="RDH44481.1"/>
    </source>
</evidence>
<dbReference type="PANTHER" id="PTHR10094:SF25">
    <property type="entry name" value="SCP2 STEROL-BINDING DOMAIN-CONTAINING PROTEIN 1"/>
    <property type="match status" value="1"/>
</dbReference>
<dbReference type="InterPro" id="IPR003033">
    <property type="entry name" value="SCP2_sterol-bd_dom"/>
</dbReference>